<feature type="domain" description="Signal transduction histidine kinase internal region" evidence="2">
    <location>
        <begin position="233"/>
        <end position="311"/>
    </location>
</feature>
<keyword evidence="4" id="KW-1185">Reference proteome</keyword>
<evidence type="ECO:0000259" key="2">
    <source>
        <dbReference type="Pfam" id="PF06580"/>
    </source>
</evidence>
<keyword evidence="3" id="KW-0808">Transferase</keyword>
<protein>
    <submittedName>
        <fullName evidence="3">Histidine kinase</fullName>
    </submittedName>
</protein>
<organism evidence="3 4">
    <name type="scientific">Taishania pollutisoli</name>
    <dbReference type="NCBI Taxonomy" id="2766479"/>
    <lineage>
        <taxon>Bacteria</taxon>
        <taxon>Pseudomonadati</taxon>
        <taxon>Bacteroidota</taxon>
        <taxon>Flavobacteriia</taxon>
        <taxon>Flavobacteriales</taxon>
        <taxon>Crocinitomicaceae</taxon>
        <taxon>Taishania</taxon>
    </lineage>
</organism>
<dbReference type="EMBL" id="JACVEL010000001">
    <property type="protein sequence ID" value="MBC9810890.1"/>
    <property type="molecule type" value="Genomic_DNA"/>
</dbReference>
<dbReference type="InterPro" id="IPR036890">
    <property type="entry name" value="HATPase_C_sf"/>
</dbReference>
<dbReference type="AlphaFoldDB" id="A0A8J6PHC3"/>
<dbReference type="Proteomes" id="UP000652681">
    <property type="component" value="Unassembled WGS sequence"/>
</dbReference>
<feature type="transmembrane region" description="Helical" evidence="1">
    <location>
        <begin position="198"/>
        <end position="220"/>
    </location>
</feature>
<dbReference type="Pfam" id="PF06580">
    <property type="entry name" value="His_kinase"/>
    <property type="match status" value="1"/>
</dbReference>
<dbReference type="GO" id="GO:0016020">
    <property type="term" value="C:membrane"/>
    <property type="evidence" value="ECO:0007669"/>
    <property type="project" value="InterPro"/>
</dbReference>
<evidence type="ECO:0000256" key="1">
    <source>
        <dbReference type="SAM" id="Phobius"/>
    </source>
</evidence>
<dbReference type="GO" id="GO:0000155">
    <property type="term" value="F:phosphorelay sensor kinase activity"/>
    <property type="evidence" value="ECO:0007669"/>
    <property type="project" value="InterPro"/>
</dbReference>
<sequence>MSMNAVLNCFLTGILALIPMVYFSQSNRAGNHQDKQQSHFSHDSTRVDLLIDSATKIAHSNAKQAIRMLQKAGELATELEYAKGKAVCYLRMAGIYNIHRDYEKAQEYASEGMAIANKSELDTLKKPFFMMLSEIQYDKNHHEPDTTIREEVRDIVAAIKYKYYLKDSLDKSVEKTNFLERDMQNKENELLVVRLQTVLFAVGFVGVLLFIGFGVMWVNVRRVKMKNKQLLTEQKLKRSQMNPHFIFNSIQNVRSLIHGKKEEAAIEYLNRFSRLTRQVLESSDENYISLTEETEMLRNYLSIQQLLYGNMFDFSISVPENMDTDAFFVPPMLAQPFVENAIKHGLAGKQQGGQISVRFLLKNKRLFFEVTDNGTGFSGSRKTENHKSMAMSITKERLSHYSRTAHFRFHAADILDENQQVKGAKVQFEIPYIYEN</sequence>
<accession>A0A8J6PHC3</accession>
<keyword evidence="3" id="KW-0418">Kinase</keyword>
<dbReference type="PANTHER" id="PTHR34220">
    <property type="entry name" value="SENSOR HISTIDINE KINASE YPDA"/>
    <property type="match status" value="1"/>
</dbReference>
<reference evidence="3" key="1">
    <citation type="submission" date="2020-09" db="EMBL/GenBank/DDBJ databases">
        <title>Taishania pollutisoli gen. nov., sp. nov., Isolated from Tetrabromobisphenol A-Contaminated Soil.</title>
        <authorList>
            <person name="Chen Q."/>
        </authorList>
    </citation>
    <scope>NUCLEOTIDE SEQUENCE</scope>
    <source>
        <strain evidence="3">CZZ-1</strain>
    </source>
</reference>
<dbReference type="Gene3D" id="1.25.40.10">
    <property type="entry name" value="Tetratricopeptide repeat domain"/>
    <property type="match status" value="1"/>
</dbReference>
<dbReference type="SUPFAM" id="SSF55874">
    <property type="entry name" value="ATPase domain of HSP90 chaperone/DNA topoisomerase II/histidine kinase"/>
    <property type="match status" value="1"/>
</dbReference>
<dbReference type="InterPro" id="IPR010559">
    <property type="entry name" value="Sig_transdc_His_kin_internal"/>
</dbReference>
<dbReference type="SUPFAM" id="SSF48452">
    <property type="entry name" value="TPR-like"/>
    <property type="match status" value="1"/>
</dbReference>
<dbReference type="InterPro" id="IPR050640">
    <property type="entry name" value="Bact_2-comp_sensor_kinase"/>
</dbReference>
<keyword evidence="1" id="KW-0472">Membrane</keyword>
<gene>
    <name evidence="3" type="ORF">H9Y05_00230</name>
</gene>
<keyword evidence="1" id="KW-1133">Transmembrane helix</keyword>
<proteinExistence type="predicted"/>
<comment type="caution">
    <text evidence="3">The sequence shown here is derived from an EMBL/GenBank/DDBJ whole genome shotgun (WGS) entry which is preliminary data.</text>
</comment>
<evidence type="ECO:0000313" key="3">
    <source>
        <dbReference type="EMBL" id="MBC9810890.1"/>
    </source>
</evidence>
<keyword evidence="1" id="KW-0812">Transmembrane</keyword>
<dbReference type="InterPro" id="IPR011990">
    <property type="entry name" value="TPR-like_helical_dom_sf"/>
</dbReference>
<evidence type="ECO:0000313" key="4">
    <source>
        <dbReference type="Proteomes" id="UP000652681"/>
    </source>
</evidence>
<dbReference type="Gene3D" id="3.30.565.10">
    <property type="entry name" value="Histidine kinase-like ATPase, C-terminal domain"/>
    <property type="match status" value="1"/>
</dbReference>
<dbReference type="RefSeq" id="WP_216713175.1">
    <property type="nucleotide sequence ID" value="NZ_JACVEL010000001.1"/>
</dbReference>
<dbReference type="PANTHER" id="PTHR34220:SF7">
    <property type="entry name" value="SENSOR HISTIDINE KINASE YPDA"/>
    <property type="match status" value="1"/>
</dbReference>
<name>A0A8J6PHC3_9FLAO</name>